<comment type="subcellular location">
    <subcellularLocation>
        <location evidence="1">Membrane</location>
        <topology evidence="1">Multi-pass membrane protein</topology>
    </subcellularLocation>
</comment>
<accession>A0A2U1AHM3</accession>
<feature type="transmembrane region" description="Helical" evidence="6">
    <location>
        <begin position="384"/>
        <end position="405"/>
    </location>
</feature>
<evidence type="ECO:0000256" key="4">
    <source>
        <dbReference type="ARBA" id="ARBA00022989"/>
    </source>
</evidence>
<feature type="transmembrane region" description="Helical" evidence="6">
    <location>
        <begin position="65"/>
        <end position="86"/>
    </location>
</feature>
<dbReference type="InterPro" id="IPR036259">
    <property type="entry name" value="MFS_trans_sf"/>
</dbReference>
<dbReference type="CDD" id="cd17319">
    <property type="entry name" value="MFS_ExuT_GudP_like"/>
    <property type="match status" value="1"/>
</dbReference>
<comment type="caution">
    <text evidence="9">The sequence shown here is derived from an EMBL/GenBank/DDBJ whole genome shotgun (WGS) entry which is preliminary data.</text>
</comment>
<dbReference type="PANTHER" id="PTHR43791">
    <property type="entry name" value="PERMEASE-RELATED"/>
    <property type="match status" value="1"/>
</dbReference>
<dbReference type="SUPFAM" id="SSF103473">
    <property type="entry name" value="MFS general substrate transporter"/>
    <property type="match status" value="1"/>
</dbReference>
<dbReference type="PROSITE" id="PS50850">
    <property type="entry name" value="MFS"/>
    <property type="match status" value="1"/>
</dbReference>
<gene>
    <name evidence="9" type="ORF">C7410_11896</name>
    <name evidence="8" type="ORF">FHX59_003837</name>
</gene>
<dbReference type="GO" id="GO:0016020">
    <property type="term" value="C:membrane"/>
    <property type="evidence" value="ECO:0007669"/>
    <property type="project" value="UniProtKB-SubCell"/>
</dbReference>
<name>A0A2U1AHM3_9BURK</name>
<dbReference type="EMBL" id="QJSQ01000018">
    <property type="protein sequence ID" value="PYE19800.1"/>
    <property type="molecule type" value="Genomic_DNA"/>
</dbReference>
<dbReference type="RefSeq" id="WP_110384083.1">
    <property type="nucleotide sequence ID" value="NZ_JBHSRL010000053.1"/>
</dbReference>
<feature type="transmembrane region" description="Helical" evidence="6">
    <location>
        <begin position="262"/>
        <end position="284"/>
    </location>
</feature>
<evidence type="ECO:0000256" key="6">
    <source>
        <dbReference type="SAM" id="Phobius"/>
    </source>
</evidence>
<feature type="transmembrane region" description="Helical" evidence="6">
    <location>
        <begin position="327"/>
        <end position="347"/>
    </location>
</feature>
<feature type="transmembrane region" description="Helical" evidence="6">
    <location>
        <begin position="164"/>
        <end position="184"/>
    </location>
</feature>
<evidence type="ECO:0000256" key="2">
    <source>
        <dbReference type="ARBA" id="ARBA00022448"/>
    </source>
</evidence>
<dbReference type="PANTHER" id="PTHR43791:SF36">
    <property type="entry name" value="TRANSPORTER, PUTATIVE (AFU_ORTHOLOGUE AFUA_6G08340)-RELATED"/>
    <property type="match status" value="1"/>
</dbReference>
<dbReference type="AlphaFoldDB" id="A0A2U1AHM3"/>
<keyword evidence="5 6" id="KW-0472">Membrane</keyword>
<feature type="transmembrane region" description="Helical" evidence="6">
    <location>
        <begin position="196"/>
        <end position="216"/>
    </location>
</feature>
<evidence type="ECO:0000259" key="7">
    <source>
        <dbReference type="PROSITE" id="PS50850"/>
    </source>
</evidence>
<feature type="transmembrane region" description="Helical" evidence="6">
    <location>
        <begin position="131"/>
        <end position="152"/>
    </location>
</feature>
<feature type="transmembrane region" description="Helical" evidence="6">
    <location>
        <begin position="417"/>
        <end position="437"/>
    </location>
</feature>
<proteinExistence type="predicted"/>
<feature type="transmembrane region" description="Helical" evidence="6">
    <location>
        <begin position="98"/>
        <end position="119"/>
    </location>
</feature>
<evidence type="ECO:0000313" key="10">
    <source>
        <dbReference type="Proteomes" id="UP000247772"/>
    </source>
</evidence>
<keyword evidence="3 6" id="KW-0812">Transmembrane</keyword>
<dbReference type="EMBL" id="JACHVZ010000010">
    <property type="protein sequence ID" value="MBB2929404.1"/>
    <property type="molecule type" value="Genomic_DNA"/>
</dbReference>
<dbReference type="InterPro" id="IPR020846">
    <property type="entry name" value="MFS_dom"/>
</dbReference>
<sequence length="450" mass="48655">MEPHADAPVELPDALGRLAARADDRPETIRKVGRRMTWLMFALNFVAVLDRGNLGFAALQMNKDLGLTSATFGIGVGVFFFAYSLLEVPSNMMMARYGARLTIARIAIAWGLVQMLMAFETGPTSFYVLRALLGAAEAGLAPGMLLYISYWFPYSYRARYNAVFAYAIPASYAVASIVSGSILQMNGLFGLAGWKWLFLLEGFPAIALGIITLLYLTDRPAQAHWLTPDERSWLQTTIDREALLAGSSPHARLRDVVRHPTVLLLAAVNTGIYGGLATLGAWLPQIVRSFGLPLHWIGPVAAIPPLVAVVGMFFIARHSDRTRERVYHTFFLLLVAALGYVVVTISAGPAATIVGFVIANVAVYSVNTIFWTMPQSYLPKEITATGIAFVNAMGSMTGFVVIAMIGRVQGWMGSLTAGFPIVCGVFVIASIAVLTLAARLKRGKSAIVAS</sequence>
<organism evidence="9 10">
    <name type="scientific">Paraburkholderia silvatlantica</name>
    <dbReference type="NCBI Taxonomy" id="321895"/>
    <lineage>
        <taxon>Bacteria</taxon>
        <taxon>Pseudomonadati</taxon>
        <taxon>Pseudomonadota</taxon>
        <taxon>Betaproteobacteria</taxon>
        <taxon>Burkholderiales</taxon>
        <taxon>Burkholderiaceae</taxon>
        <taxon>Paraburkholderia</taxon>
    </lineage>
</organism>
<evidence type="ECO:0000256" key="5">
    <source>
        <dbReference type="ARBA" id="ARBA00023136"/>
    </source>
</evidence>
<keyword evidence="4 6" id="KW-1133">Transmembrane helix</keyword>
<evidence type="ECO:0000256" key="1">
    <source>
        <dbReference type="ARBA" id="ARBA00004141"/>
    </source>
</evidence>
<dbReference type="Gene3D" id="1.20.1250.20">
    <property type="entry name" value="MFS general substrate transporter like domains"/>
    <property type="match status" value="2"/>
</dbReference>
<dbReference type="InterPro" id="IPR011701">
    <property type="entry name" value="MFS"/>
</dbReference>
<evidence type="ECO:0000256" key="3">
    <source>
        <dbReference type="ARBA" id="ARBA00022692"/>
    </source>
</evidence>
<dbReference type="FunFam" id="1.20.1250.20:FF:000018">
    <property type="entry name" value="MFS transporter permease"/>
    <property type="match status" value="1"/>
</dbReference>
<dbReference type="Proteomes" id="UP000247772">
    <property type="component" value="Unassembled WGS sequence"/>
</dbReference>
<dbReference type="GO" id="GO:0022857">
    <property type="term" value="F:transmembrane transporter activity"/>
    <property type="evidence" value="ECO:0007669"/>
    <property type="project" value="InterPro"/>
</dbReference>
<evidence type="ECO:0000313" key="9">
    <source>
        <dbReference type="EMBL" id="PYE19800.1"/>
    </source>
</evidence>
<protein>
    <submittedName>
        <fullName evidence="9">ACS family tartrate transporter-like MFS transporter</fullName>
    </submittedName>
</protein>
<feature type="domain" description="Major facilitator superfamily (MFS) profile" evidence="7">
    <location>
        <begin position="36"/>
        <end position="441"/>
    </location>
</feature>
<dbReference type="OrthoDB" id="9087482at2"/>
<evidence type="ECO:0000313" key="8">
    <source>
        <dbReference type="EMBL" id="MBB2929404.1"/>
    </source>
</evidence>
<keyword evidence="11" id="KW-1185">Reference proteome</keyword>
<reference evidence="9 10" key="1">
    <citation type="submission" date="2018-06" db="EMBL/GenBank/DDBJ databases">
        <title>Genomic Encyclopedia of Type Strains, Phase IV (KMG-V): Genome sequencing to study the core and pangenomes of soil and plant-associated prokaryotes.</title>
        <authorList>
            <person name="Whitman W."/>
        </authorList>
    </citation>
    <scope>NUCLEOTIDE SEQUENCE [LARGE SCALE GENOMIC DNA]</scope>
    <source>
        <strain evidence="9 10">SRCL-318</strain>
        <strain evidence="8 11">SRMrh-85</strain>
    </source>
</reference>
<keyword evidence="2" id="KW-0813">Transport</keyword>
<evidence type="ECO:0000313" key="11">
    <source>
        <dbReference type="Proteomes" id="UP000533533"/>
    </source>
</evidence>
<feature type="transmembrane region" description="Helical" evidence="6">
    <location>
        <begin position="353"/>
        <end position="372"/>
    </location>
</feature>
<dbReference type="Pfam" id="PF07690">
    <property type="entry name" value="MFS_1"/>
    <property type="match status" value="1"/>
</dbReference>
<feature type="transmembrane region" description="Helical" evidence="6">
    <location>
        <begin position="296"/>
        <end position="315"/>
    </location>
</feature>
<dbReference type="Proteomes" id="UP000533533">
    <property type="component" value="Unassembled WGS sequence"/>
</dbReference>